<dbReference type="SUPFAM" id="SSF56672">
    <property type="entry name" value="DNA/RNA polymerases"/>
    <property type="match status" value="1"/>
</dbReference>
<dbReference type="Proteomes" id="UP001454036">
    <property type="component" value="Unassembled WGS sequence"/>
</dbReference>
<dbReference type="AlphaFoldDB" id="A0AAV3Q0T0"/>
<dbReference type="InterPro" id="IPR043502">
    <property type="entry name" value="DNA/RNA_pol_sf"/>
</dbReference>
<dbReference type="EMBL" id="BAABME010034804">
    <property type="protein sequence ID" value="GAA0157118.1"/>
    <property type="molecule type" value="Genomic_DNA"/>
</dbReference>
<dbReference type="InterPro" id="IPR041373">
    <property type="entry name" value="RT_RNaseH"/>
</dbReference>
<reference evidence="8 9" key="1">
    <citation type="submission" date="2024-01" db="EMBL/GenBank/DDBJ databases">
        <title>The complete chloroplast genome sequence of Lithospermum erythrorhizon: insights into the phylogenetic relationship among Boraginaceae species and the maternal lineages of purple gromwells.</title>
        <authorList>
            <person name="Okada T."/>
            <person name="Watanabe K."/>
        </authorList>
    </citation>
    <scope>NUCLEOTIDE SEQUENCE [LARGE SCALE GENOMIC DNA]</scope>
</reference>
<gene>
    <name evidence="8" type="ORF">LIER_43393</name>
</gene>
<keyword evidence="5" id="KW-0378">Hydrolase</keyword>
<evidence type="ECO:0000313" key="8">
    <source>
        <dbReference type="EMBL" id="GAA0157118.1"/>
    </source>
</evidence>
<keyword evidence="3" id="KW-0540">Nuclease</keyword>
<evidence type="ECO:0000259" key="7">
    <source>
        <dbReference type="Pfam" id="PF17917"/>
    </source>
</evidence>
<dbReference type="GO" id="GO:0003964">
    <property type="term" value="F:RNA-directed DNA polymerase activity"/>
    <property type="evidence" value="ECO:0007669"/>
    <property type="project" value="UniProtKB-KW"/>
</dbReference>
<dbReference type="GO" id="GO:0016787">
    <property type="term" value="F:hydrolase activity"/>
    <property type="evidence" value="ECO:0007669"/>
    <property type="project" value="UniProtKB-KW"/>
</dbReference>
<sequence>MEPQNSYKDMQKMTRCLAALNRFISKSGKRNLPFFKNLRQMSKEKFTWDEENIAVGNVLVREMEGIQKPIYYVNHVLRGAEERYPVIDKAVFALVVSARKLKAYVESYPIRVVTDQPLNRVLTSPALPGCLTTWAIELSEFEISYISRTSIKAQELADFVIECTACWKNMQLVHI</sequence>
<dbReference type="GO" id="GO:0004519">
    <property type="term" value="F:endonuclease activity"/>
    <property type="evidence" value="ECO:0007669"/>
    <property type="project" value="UniProtKB-KW"/>
</dbReference>
<comment type="caution">
    <text evidence="8">The sequence shown here is derived from an EMBL/GenBank/DDBJ whole genome shotgun (WGS) entry which is preliminary data.</text>
</comment>
<evidence type="ECO:0000256" key="3">
    <source>
        <dbReference type="ARBA" id="ARBA00022722"/>
    </source>
</evidence>
<dbReference type="PANTHER" id="PTHR48475:SF2">
    <property type="entry name" value="RIBONUCLEASE H"/>
    <property type="match status" value="1"/>
</dbReference>
<evidence type="ECO:0000256" key="1">
    <source>
        <dbReference type="ARBA" id="ARBA00022679"/>
    </source>
</evidence>
<keyword evidence="6" id="KW-0695">RNA-directed DNA polymerase</keyword>
<keyword evidence="1" id="KW-0808">Transferase</keyword>
<proteinExistence type="predicted"/>
<dbReference type="PANTHER" id="PTHR48475">
    <property type="entry name" value="RIBONUCLEASE H"/>
    <property type="match status" value="1"/>
</dbReference>
<dbReference type="Pfam" id="PF17917">
    <property type="entry name" value="RT_RNaseH"/>
    <property type="match status" value="1"/>
</dbReference>
<evidence type="ECO:0000256" key="5">
    <source>
        <dbReference type="ARBA" id="ARBA00022801"/>
    </source>
</evidence>
<organism evidence="8 9">
    <name type="scientific">Lithospermum erythrorhizon</name>
    <name type="common">Purple gromwell</name>
    <name type="synonym">Lithospermum officinale var. erythrorhizon</name>
    <dbReference type="NCBI Taxonomy" id="34254"/>
    <lineage>
        <taxon>Eukaryota</taxon>
        <taxon>Viridiplantae</taxon>
        <taxon>Streptophyta</taxon>
        <taxon>Embryophyta</taxon>
        <taxon>Tracheophyta</taxon>
        <taxon>Spermatophyta</taxon>
        <taxon>Magnoliopsida</taxon>
        <taxon>eudicotyledons</taxon>
        <taxon>Gunneridae</taxon>
        <taxon>Pentapetalae</taxon>
        <taxon>asterids</taxon>
        <taxon>lamiids</taxon>
        <taxon>Boraginales</taxon>
        <taxon>Boraginaceae</taxon>
        <taxon>Boraginoideae</taxon>
        <taxon>Lithospermeae</taxon>
        <taxon>Lithospermum</taxon>
    </lineage>
</organism>
<evidence type="ECO:0000256" key="4">
    <source>
        <dbReference type="ARBA" id="ARBA00022759"/>
    </source>
</evidence>
<keyword evidence="9" id="KW-1185">Reference proteome</keyword>
<accession>A0AAV3Q0T0</accession>
<evidence type="ECO:0000256" key="6">
    <source>
        <dbReference type="ARBA" id="ARBA00022918"/>
    </source>
</evidence>
<protein>
    <recommendedName>
        <fullName evidence="7">Reverse transcriptase RNase H-like domain-containing protein</fullName>
    </recommendedName>
</protein>
<evidence type="ECO:0000313" key="9">
    <source>
        <dbReference type="Proteomes" id="UP001454036"/>
    </source>
</evidence>
<feature type="domain" description="Reverse transcriptase RNase H-like" evidence="7">
    <location>
        <begin position="47"/>
        <end position="141"/>
    </location>
</feature>
<evidence type="ECO:0000256" key="2">
    <source>
        <dbReference type="ARBA" id="ARBA00022695"/>
    </source>
</evidence>
<name>A0AAV3Q0T0_LITER</name>
<keyword evidence="4" id="KW-0255">Endonuclease</keyword>
<keyword evidence="2" id="KW-0548">Nucleotidyltransferase</keyword>